<dbReference type="EMBL" id="KQ459167">
    <property type="protein sequence ID" value="KPJ03474.1"/>
    <property type="molecule type" value="Genomic_DNA"/>
</dbReference>
<gene>
    <name evidence="1" type="ORF">RR46_03540</name>
</gene>
<accession>A0A194QDH8</accession>
<sequence length="155" mass="17270">MFNNSYVKPSRIILLAPVCVITKNPISHRNPKLDPDDPDEKITRHISVFDGQIMNPNCTENDIESKEWSVVALCLALVVAAAAAPAQLCAGAAEDDPRAARFCQALNTFLELYAEAAGEQVPEYQALVRDYPQLLDSGMKRQDVVHSFLRFGRRR</sequence>
<keyword evidence="2" id="KW-1185">Reference proteome</keyword>
<dbReference type="Proteomes" id="UP000053268">
    <property type="component" value="Unassembled WGS sequence"/>
</dbReference>
<organism evidence="1 2">
    <name type="scientific">Papilio xuthus</name>
    <name type="common">Asian swallowtail butterfly</name>
    <dbReference type="NCBI Taxonomy" id="66420"/>
    <lineage>
        <taxon>Eukaryota</taxon>
        <taxon>Metazoa</taxon>
        <taxon>Ecdysozoa</taxon>
        <taxon>Arthropoda</taxon>
        <taxon>Hexapoda</taxon>
        <taxon>Insecta</taxon>
        <taxon>Pterygota</taxon>
        <taxon>Neoptera</taxon>
        <taxon>Endopterygota</taxon>
        <taxon>Lepidoptera</taxon>
        <taxon>Glossata</taxon>
        <taxon>Ditrysia</taxon>
        <taxon>Papilionoidea</taxon>
        <taxon>Papilionidae</taxon>
        <taxon>Papilioninae</taxon>
        <taxon>Papilio</taxon>
    </lineage>
</organism>
<evidence type="ECO:0000313" key="2">
    <source>
        <dbReference type="Proteomes" id="UP000053268"/>
    </source>
</evidence>
<dbReference type="AlphaFoldDB" id="A0A194QDH8"/>
<protein>
    <submittedName>
        <fullName evidence="1">Myosuppressin</fullName>
    </submittedName>
</protein>
<evidence type="ECO:0000313" key="1">
    <source>
        <dbReference type="EMBL" id="KPJ03474.1"/>
    </source>
</evidence>
<proteinExistence type="predicted"/>
<name>A0A194QDH8_PAPXU</name>
<reference evidence="1 2" key="1">
    <citation type="journal article" date="2015" name="Nat. Commun.">
        <title>Outbred genome sequencing and CRISPR/Cas9 gene editing in butterflies.</title>
        <authorList>
            <person name="Li X."/>
            <person name="Fan D."/>
            <person name="Zhang W."/>
            <person name="Liu G."/>
            <person name="Zhang L."/>
            <person name="Zhao L."/>
            <person name="Fang X."/>
            <person name="Chen L."/>
            <person name="Dong Y."/>
            <person name="Chen Y."/>
            <person name="Ding Y."/>
            <person name="Zhao R."/>
            <person name="Feng M."/>
            <person name="Zhu Y."/>
            <person name="Feng Y."/>
            <person name="Jiang X."/>
            <person name="Zhu D."/>
            <person name="Xiang H."/>
            <person name="Feng X."/>
            <person name="Li S."/>
            <person name="Wang J."/>
            <person name="Zhang G."/>
            <person name="Kronforst M.R."/>
            <person name="Wang W."/>
        </authorList>
    </citation>
    <scope>NUCLEOTIDE SEQUENCE [LARGE SCALE GENOMIC DNA]</scope>
    <source>
        <strain evidence="1">Ya'a_city_454_Px</strain>
        <tissue evidence="1">Whole body</tissue>
    </source>
</reference>